<dbReference type="GO" id="GO:0000785">
    <property type="term" value="C:chromatin"/>
    <property type="evidence" value="ECO:0007669"/>
    <property type="project" value="TreeGrafter"/>
</dbReference>
<dbReference type="PANTHER" id="PTHR43580:SF2">
    <property type="entry name" value="CYTOKINE-LIKE NUCLEAR FACTOR N-PAC"/>
    <property type="match status" value="1"/>
</dbReference>
<comment type="similarity">
    <text evidence="1">Belongs to the HIBADH-related family. NP60 subfamily.</text>
</comment>
<dbReference type="Pfam" id="PF03807">
    <property type="entry name" value="F420_oxidored"/>
    <property type="match status" value="1"/>
</dbReference>
<dbReference type="InterPro" id="IPR036291">
    <property type="entry name" value="NAD(P)-bd_dom_sf"/>
</dbReference>
<dbReference type="InterPro" id="IPR008927">
    <property type="entry name" value="6-PGluconate_DH-like_C_sf"/>
</dbReference>
<keyword evidence="5" id="KW-1185">Reference proteome</keyword>
<dbReference type="Gene3D" id="3.40.50.720">
    <property type="entry name" value="NAD(P)-binding Rossmann-like Domain"/>
    <property type="match status" value="1"/>
</dbReference>
<feature type="domain" description="Pyrroline-5-carboxylate reductase catalytic N-terminal" evidence="2">
    <location>
        <begin position="10"/>
        <end position="90"/>
    </location>
</feature>
<gene>
    <name evidence="4" type="ORF">BBO_05333</name>
</gene>
<proteinExistence type="inferred from homology"/>
<dbReference type="InterPro" id="IPR015814">
    <property type="entry name" value="Pgluconate_DH_NAD-bd_C"/>
</dbReference>
<evidence type="ECO:0000313" key="4">
    <source>
        <dbReference type="EMBL" id="OAA41974.1"/>
    </source>
</evidence>
<organism evidence="4 5">
    <name type="scientific">Beauveria brongniartii RCEF 3172</name>
    <dbReference type="NCBI Taxonomy" id="1081107"/>
    <lineage>
        <taxon>Eukaryota</taxon>
        <taxon>Fungi</taxon>
        <taxon>Dikarya</taxon>
        <taxon>Ascomycota</taxon>
        <taxon>Pezizomycotina</taxon>
        <taxon>Sordariomycetes</taxon>
        <taxon>Hypocreomycetidae</taxon>
        <taxon>Hypocreales</taxon>
        <taxon>Cordycipitaceae</taxon>
        <taxon>Beauveria</taxon>
        <taxon>Beauveria brongniartii</taxon>
    </lineage>
</organism>
<name>A0A167D5R0_9HYPO</name>
<dbReference type="Gene3D" id="1.10.1040.10">
    <property type="entry name" value="N-(1-d-carboxylethyl)-l-norvaline Dehydrogenase, domain 2"/>
    <property type="match status" value="1"/>
</dbReference>
<evidence type="ECO:0000259" key="3">
    <source>
        <dbReference type="Pfam" id="PF09130"/>
    </source>
</evidence>
<dbReference type="OrthoDB" id="9988102at2759"/>
<reference evidence="4 5" key="1">
    <citation type="journal article" date="2016" name="Genome Biol. Evol.">
        <title>Divergent and convergent evolution of fungal pathogenicity.</title>
        <authorList>
            <person name="Shang Y."/>
            <person name="Xiao G."/>
            <person name="Zheng P."/>
            <person name="Cen K."/>
            <person name="Zhan S."/>
            <person name="Wang C."/>
        </authorList>
    </citation>
    <scope>NUCLEOTIDE SEQUENCE [LARGE SCALE GENOMIC DNA]</scope>
    <source>
        <strain evidence="4 5">RCEF 3172</strain>
    </source>
</reference>
<dbReference type="SUPFAM" id="SSF48179">
    <property type="entry name" value="6-phosphogluconate dehydrogenase C-terminal domain-like"/>
    <property type="match status" value="1"/>
</dbReference>
<dbReference type="GO" id="GO:0003677">
    <property type="term" value="F:DNA binding"/>
    <property type="evidence" value="ECO:0007669"/>
    <property type="project" value="TreeGrafter"/>
</dbReference>
<dbReference type="GO" id="GO:0031491">
    <property type="term" value="F:nucleosome binding"/>
    <property type="evidence" value="ECO:0007669"/>
    <property type="project" value="TreeGrafter"/>
</dbReference>
<dbReference type="GO" id="GO:0140673">
    <property type="term" value="P:transcription elongation-coupled chromatin remodeling"/>
    <property type="evidence" value="ECO:0007669"/>
    <property type="project" value="TreeGrafter"/>
</dbReference>
<protein>
    <submittedName>
        <fullName evidence="4">6-phosphogluconate dehydrogenase</fullName>
    </submittedName>
</protein>
<comment type="caution">
    <text evidence="4">The sequence shown here is derived from an EMBL/GenBank/DDBJ whole genome shotgun (WGS) entry which is preliminary data.</text>
</comment>
<evidence type="ECO:0000256" key="1">
    <source>
        <dbReference type="ARBA" id="ARBA00007598"/>
    </source>
</evidence>
<dbReference type="SUPFAM" id="SSF51735">
    <property type="entry name" value="NAD(P)-binding Rossmann-fold domains"/>
    <property type="match status" value="1"/>
</dbReference>
<evidence type="ECO:0000259" key="2">
    <source>
        <dbReference type="Pfam" id="PF03807"/>
    </source>
</evidence>
<dbReference type="EMBL" id="AZHA01000015">
    <property type="protein sequence ID" value="OAA41974.1"/>
    <property type="molecule type" value="Genomic_DNA"/>
</dbReference>
<dbReference type="InterPro" id="IPR013328">
    <property type="entry name" value="6PGD_dom2"/>
</dbReference>
<dbReference type="Pfam" id="PF09130">
    <property type="entry name" value="DUF1932"/>
    <property type="match status" value="1"/>
</dbReference>
<evidence type="ECO:0000313" key="5">
    <source>
        <dbReference type="Proteomes" id="UP000076863"/>
    </source>
</evidence>
<dbReference type="InterPro" id="IPR028939">
    <property type="entry name" value="P5C_Rdtase_cat_N"/>
</dbReference>
<dbReference type="Proteomes" id="UP000076863">
    <property type="component" value="Unassembled WGS sequence"/>
</dbReference>
<feature type="domain" description="Phosphogluconate dehydrogenase NAD-binding putative C-terminal" evidence="3">
    <location>
        <begin position="217"/>
        <end position="287"/>
    </location>
</feature>
<dbReference type="InterPro" id="IPR051265">
    <property type="entry name" value="HIBADH-related_NP60_sf"/>
</dbReference>
<dbReference type="AlphaFoldDB" id="A0A167D5R0"/>
<sequence length="330" mass="34633">MSAAASALATIGILSIGDMGLGIAKLLRAHGFAVATNCDGRSQDTLNRAQAAMVTNYPTDEELVSHCDAILSVAPPRDATEIAKRIVSALASSSTRGKSTSSLPLYYADMNAVAPSTTRGLARLFDPVGPLVHFVDGSIIGGPPSAKGNGTDWSAPVMYTSGPRRLEDVPGWGVRLTEVLSIRHIAEDIGAASGLKMCFASMSKGYTAIAIQAFTSAQSMGVLGELQSVLAEMAPQRAAETERGLVSMAPKAYRWVREMEEISKTHAEEGGFGPELFIGAAGVYRSVADDTVLGQEKIGDRKRGITAEDTAAAMVEGLSSQNKDGRENNL</sequence>
<accession>A0A167D5R0</accession>
<dbReference type="PANTHER" id="PTHR43580">
    <property type="entry name" value="OXIDOREDUCTASE GLYR1-RELATED"/>
    <property type="match status" value="1"/>
</dbReference>